<proteinExistence type="predicted"/>
<keyword evidence="1" id="KW-0472">Membrane</keyword>
<keyword evidence="1" id="KW-1133">Transmembrane helix</keyword>
<reference evidence="2 3" key="1">
    <citation type="submission" date="2018-03" db="EMBL/GenBank/DDBJ databases">
        <title>Genome sequence of Lactococcus lactis strain 14B4 from almond drupe.</title>
        <authorList>
            <person name="Tran T.D."/>
            <person name="McGarvey J.A."/>
            <person name="Huynh S."/>
            <person name="Parker C.T."/>
        </authorList>
    </citation>
    <scope>NUCLEOTIDE SEQUENCE [LARGE SCALE GENOMIC DNA]</scope>
    <source>
        <strain evidence="2 3">14B4</strain>
    </source>
</reference>
<dbReference type="Proteomes" id="UP000245919">
    <property type="component" value="Chromosome"/>
</dbReference>
<dbReference type="GeneID" id="89632421"/>
<protein>
    <submittedName>
        <fullName evidence="2">Uncharacterized protein</fullName>
    </submittedName>
</protein>
<gene>
    <name evidence="2" type="ORF">LL14B4_01265</name>
</gene>
<feature type="transmembrane region" description="Helical" evidence="1">
    <location>
        <begin position="103"/>
        <end position="123"/>
    </location>
</feature>
<name>A0A2Z3KB97_LACLL</name>
<evidence type="ECO:0000256" key="1">
    <source>
        <dbReference type="SAM" id="Phobius"/>
    </source>
</evidence>
<sequence length="124" mass="14433">MKTYRKKLKVHFGNLSMSPRFGVHYEEMEKLAKAMNKINDDNFDEVARALLNDLNFIKLTHSKGLSRGFIPLYEELKEVYAEPDSLETSVILKAYKKNQKLKWSNIIIGLLLALLLVLTFLFLR</sequence>
<accession>A0A2Z3KB97</accession>
<keyword evidence="1" id="KW-0812">Transmembrane</keyword>
<dbReference type="RefSeq" id="WP_109990606.1">
    <property type="nucleotide sequence ID" value="NZ_CP028160.1"/>
</dbReference>
<dbReference type="EMBL" id="CP028160">
    <property type="protein sequence ID" value="AWN64890.1"/>
    <property type="molecule type" value="Genomic_DNA"/>
</dbReference>
<evidence type="ECO:0000313" key="3">
    <source>
        <dbReference type="Proteomes" id="UP000245919"/>
    </source>
</evidence>
<dbReference type="AlphaFoldDB" id="A0A2Z3KB97"/>
<evidence type="ECO:0000313" key="2">
    <source>
        <dbReference type="EMBL" id="AWN64890.1"/>
    </source>
</evidence>
<organism evidence="2 3">
    <name type="scientific">Lactococcus lactis subsp. lactis</name>
    <name type="common">Streptococcus lactis</name>
    <dbReference type="NCBI Taxonomy" id="1360"/>
    <lineage>
        <taxon>Bacteria</taxon>
        <taxon>Bacillati</taxon>
        <taxon>Bacillota</taxon>
        <taxon>Bacilli</taxon>
        <taxon>Lactobacillales</taxon>
        <taxon>Streptococcaceae</taxon>
        <taxon>Lactococcus</taxon>
    </lineage>
</organism>